<comment type="caution">
    <text evidence="4">The sequence shown here is derived from an EMBL/GenBank/DDBJ whole genome shotgun (WGS) entry which is preliminary data.</text>
</comment>
<dbReference type="VEuPathDB" id="GiardiaDB:GL50581_1603"/>
<comment type="similarity">
    <text evidence="1">Belongs to the PIH1 family.</text>
</comment>
<dbReference type="EMBL" id="AHGT01000072">
    <property type="protein sequence ID" value="ESU35689.1"/>
    <property type="molecule type" value="Genomic_DNA"/>
</dbReference>
<accession>V6TAD2</accession>
<evidence type="ECO:0000313" key="5">
    <source>
        <dbReference type="Proteomes" id="UP000018320"/>
    </source>
</evidence>
<dbReference type="Gene3D" id="2.60.40.790">
    <property type="match status" value="1"/>
</dbReference>
<dbReference type="AlphaFoldDB" id="V6TAD2"/>
<gene>
    <name evidence="4" type="ORF">DHA2_153444</name>
</gene>
<evidence type="ECO:0000259" key="3">
    <source>
        <dbReference type="PROSITE" id="PS51203"/>
    </source>
</evidence>
<organism evidence="4 5">
    <name type="scientific">Giardia intestinalis</name>
    <name type="common">Giardia lamblia</name>
    <dbReference type="NCBI Taxonomy" id="5741"/>
    <lineage>
        <taxon>Eukaryota</taxon>
        <taxon>Metamonada</taxon>
        <taxon>Diplomonadida</taxon>
        <taxon>Hexamitidae</taxon>
        <taxon>Giardiinae</taxon>
        <taxon>Giardia</taxon>
    </lineage>
</organism>
<dbReference type="GO" id="GO:0070286">
    <property type="term" value="P:axonemal dynein complex assembly"/>
    <property type="evidence" value="ECO:0007669"/>
    <property type="project" value="InterPro"/>
</dbReference>
<dbReference type="InterPro" id="IPR026697">
    <property type="entry name" value="DNAAF6"/>
</dbReference>
<feature type="region of interest" description="Disordered" evidence="2">
    <location>
        <begin position="56"/>
        <end position="90"/>
    </location>
</feature>
<evidence type="ECO:0000313" key="4">
    <source>
        <dbReference type="EMBL" id="ESU35689.1"/>
    </source>
</evidence>
<dbReference type="VEuPathDB" id="GiardiaDB:DHA2_153444"/>
<feature type="compositionally biased region" description="Polar residues" evidence="2">
    <location>
        <begin position="65"/>
        <end position="89"/>
    </location>
</feature>
<protein>
    <submittedName>
        <fullName evidence="4">Transporter</fullName>
    </submittedName>
</protein>
<feature type="domain" description="CS" evidence="3">
    <location>
        <begin position="118"/>
        <end position="203"/>
    </location>
</feature>
<dbReference type="Proteomes" id="UP000018320">
    <property type="component" value="Unassembled WGS sequence"/>
</dbReference>
<dbReference type="VEuPathDB" id="GiardiaDB:QR46_3266"/>
<name>V6TAD2_GIAIN</name>
<proteinExistence type="inferred from homology"/>
<sequence length="203" mass="22196">MWQTHNNFGVLADALVAIEYWTLGIGKELNQKSRMDGFQLNDLAAMLNESMELAEKSGAHGTRVAGSSETRAVQGSSKQMVGTAPTSTPAAPMIEDTFGKGFKAPEYSFAYKQRVEAAEVYGGFSGQTPSNADSQYLVVRFALPGEDGKDVDLDVTETTLTLYAKHHRLHLTLPHPIDPKSVKASFTNQTLRVTLQRIDVFSL</sequence>
<reference evidence="5" key="1">
    <citation type="submission" date="2012-02" db="EMBL/GenBank/DDBJ databases">
        <title>Genome sequencing of Giardia lamblia Genotypes A2 and B isolates (DH and GS) and comparative analysis with the genomes of Genotypes A1 and E (WB and Pig).</title>
        <authorList>
            <person name="Adam R."/>
            <person name="Dahlstrom E."/>
            <person name="Martens C."/>
            <person name="Bruno D."/>
            <person name="Barbian K."/>
            <person name="Porcella S.F."/>
            <person name="Nash T."/>
        </authorList>
    </citation>
    <scope>NUCLEOTIDE SEQUENCE</scope>
    <source>
        <strain evidence="5">DH</strain>
    </source>
</reference>
<dbReference type="PANTHER" id="PTHR21083">
    <property type="entry name" value="TWISTER"/>
    <property type="match status" value="1"/>
</dbReference>
<dbReference type="VEuPathDB" id="GiardiaDB:GL50803_0014328"/>
<dbReference type="SUPFAM" id="SSF49764">
    <property type="entry name" value="HSP20-like chaperones"/>
    <property type="match status" value="1"/>
</dbReference>
<evidence type="ECO:0000256" key="1">
    <source>
        <dbReference type="ARBA" id="ARBA00008511"/>
    </source>
</evidence>
<dbReference type="PROSITE" id="PS51203">
    <property type="entry name" value="CS"/>
    <property type="match status" value="1"/>
</dbReference>
<dbReference type="GO" id="GO:0005737">
    <property type="term" value="C:cytoplasm"/>
    <property type="evidence" value="ECO:0007669"/>
    <property type="project" value="TreeGrafter"/>
</dbReference>
<dbReference type="InterPro" id="IPR007052">
    <property type="entry name" value="CS_dom"/>
</dbReference>
<dbReference type="PANTHER" id="PTHR21083:SF0">
    <property type="entry name" value="DYNEIN AXONEMAL ASSEMBLY FACTOR 6"/>
    <property type="match status" value="1"/>
</dbReference>
<dbReference type="CDD" id="cd00298">
    <property type="entry name" value="ACD_sHsps_p23-like"/>
    <property type="match status" value="1"/>
</dbReference>
<evidence type="ECO:0000256" key="2">
    <source>
        <dbReference type="SAM" id="MobiDB-lite"/>
    </source>
</evidence>
<reference evidence="4 5" key="2">
    <citation type="journal article" date="2013" name="Genome Biol. Evol.">
        <title>Genome sequencing of Giardia lamblia genotypes A2 and B isolates (DH and GS) and comparative analysis with the genomes of genotypes A1 and E (WB and Pig).</title>
        <authorList>
            <person name="Adam R.D."/>
            <person name="Dahlstrom E.W."/>
            <person name="Martens C.A."/>
            <person name="Bruno D.P."/>
            <person name="Barbian K.D."/>
            <person name="Ricklefs S.M."/>
            <person name="Hernandez M.M."/>
            <person name="Narla N.P."/>
            <person name="Patel R.B."/>
            <person name="Porcella S.F."/>
            <person name="Nash T.E."/>
        </authorList>
    </citation>
    <scope>NUCLEOTIDE SEQUENCE [LARGE SCALE GENOMIC DNA]</scope>
    <source>
        <strain evidence="4 5">DH</strain>
    </source>
</reference>
<dbReference type="InterPro" id="IPR008978">
    <property type="entry name" value="HSP20-like_chaperone"/>
</dbReference>
<dbReference type="Pfam" id="PF18201">
    <property type="entry name" value="PIH1_CS"/>
    <property type="match status" value="1"/>
</dbReference>
<dbReference type="InterPro" id="IPR041442">
    <property type="entry name" value="PIH1D1/2/3_CS-like"/>
</dbReference>
<dbReference type="GO" id="GO:0045505">
    <property type="term" value="F:dynein intermediate chain binding"/>
    <property type="evidence" value="ECO:0007669"/>
    <property type="project" value="TreeGrafter"/>
</dbReference>
<dbReference type="GO" id="GO:0051087">
    <property type="term" value="F:protein-folding chaperone binding"/>
    <property type="evidence" value="ECO:0007669"/>
    <property type="project" value="InterPro"/>
</dbReference>